<dbReference type="InterPro" id="IPR016162">
    <property type="entry name" value="Ald_DH_N"/>
</dbReference>
<organism evidence="11">
    <name type="scientific">Angiostrongylus costaricensis</name>
    <name type="common">Nematode worm</name>
    <dbReference type="NCBI Taxonomy" id="334426"/>
    <lineage>
        <taxon>Eukaryota</taxon>
        <taxon>Metazoa</taxon>
        <taxon>Ecdysozoa</taxon>
        <taxon>Nematoda</taxon>
        <taxon>Chromadorea</taxon>
        <taxon>Rhabditida</taxon>
        <taxon>Rhabditina</taxon>
        <taxon>Rhabditomorpha</taxon>
        <taxon>Strongyloidea</taxon>
        <taxon>Metastrongylidae</taxon>
        <taxon>Angiostrongylus</taxon>
    </lineage>
</organism>
<feature type="domain" description="Aldehyde dehydrogenase" evidence="8">
    <location>
        <begin position="355"/>
        <end position="420"/>
    </location>
</feature>
<reference evidence="11" key="1">
    <citation type="submission" date="2016-04" db="UniProtKB">
        <authorList>
            <consortium name="WormBaseParasite"/>
        </authorList>
    </citation>
    <scope>IDENTIFICATION</scope>
</reference>
<dbReference type="InterPro" id="IPR029510">
    <property type="entry name" value="Ald_DH_CS_GLU"/>
</dbReference>
<keyword evidence="10" id="KW-1185">Reference proteome</keyword>
<evidence type="ECO:0000256" key="3">
    <source>
        <dbReference type="ARBA" id="ARBA00023002"/>
    </source>
</evidence>
<dbReference type="InterPro" id="IPR044638">
    <property type="entry name" value="ALDH7A1-like"/>
</dbReference>
<dbReference type="EC" id="1.2.1.3" evidence="5"/>
<evidence type="ECO:0000313" key="9">
    <source>
        <dbReference type="EMBL" id="VDM54132.1"/>
    </source>
</evidence>
<gene>
    <name evidence="9" type="ORF">ACOC_LOCUS2547</name>
</gene>
<sequence>MMMMKIVLFGTRRAVLQSRQMASFLINDAKYAFLKELGLSENNCGVQNGTVKDYEIAVNEARNAYEQWCDVPPPRRGEVVRQIGEKLRSQIKNLGKLVSMEMGKISAEGVGEVQEYVDICDYATGLSRSLNGQILPSERPGHALLEQWNPLGTSLMMIALIETVLRANNLPTGLCSLVCGEADVGQALVKDKRVNLVSFTGSTEVGRIVGQQVQQRFGKLLLELGGNNAIIVNDDADLNMVIPATVFAAYTFQSSFMILGRSDMHILGFFPFFRTILLRCTTTRRFLVHESVFETVVDRLKRAYAQFEPRIGDPLEAHTIIGPLHNEAAVLKYKAAVDEVMAAGGKVEYGGKVAQGLSSSLFTNNIQNVFKWIGPRGSDCGIVNVNIPTSGAEIGGAFGGEKETGGGRESGSDSWKQYMRRWIEMFSFTIIMIFLRTRFLRISQFVIKRMVTVAPYGSWMSILTPDLFAKGNCKAICELQATEGGVFWVEQSTTGKRELYFQSSERSKSRVRWAPQQSVQNCVHEYGGGSFIPLNDGSIVYSTVEGVYEQISVDVQPVQLADACERIFRFSDFSCSGTHVFCVNECHQKRGGDPENRIISINRKTKEQKVVASGADFYASPRVSSDGKRLVWMQWNHVNMVSTEGWD</sequence>
<keyword evidence="3 7" id="KW-0560">Oxidoreductase</keyword>
<reference evidence="9 10" key="2">
    <citation type="submission" date="2018-11" db="EMBL/GenBank/DDBJ databases">
        <authorList>
            <consortium name="Pathogen Informatics"/>
        </authorList>
    </citation>
    <scope>NUCLEOTIDE SEQUENCE [LARGE SCALE GENOMIC DNA]</scope>
    <source>
        <strain evidence="9 10">Costa Rica</strain>
    </source>
</reference>
<dbReference type="AlphaFoldDB" id="A0A158PEX6"/>
<dbReference type="EMBL" id="UYYA01000533">
    <property type="protein sequence ID" value="VDM54132.1"/>
    <property type="molecule type" value="Genomic_DNA"/>
</dbReference>
<name>A0A158PEX6_ANGCS</name>
<dbReference type="Pfam" id="PF00171">
    <property type="entry name" value="Aldedh"/>
    <property type="match status" value="3"/>
</dbReference>
<comment type="similarity">
    <text evidence="1 7">Belongs to the aldehyde dehydrogenase family.</text>
</comment>
<comment type="subunit">
    <text evidence="2">Homotetramer.</text>
</comment>
<evidence type="ECO:0000256" key="7">
    <source>
        <dbReference type="RuleBase" id="RU003345"/>
    </source>
</evidence>
<evidence type="ECO:0000313" key="10">
    <source>
        <dbReference type="Proteomes" id="UP000267027"/>
    </source>
</evidence>
<dbReference type="Gene3D" id="3.40.605.10">
    <property type="entry name" value="Aldehyde Dehydrogenase, Chain A, domain 1"/>
    <property type="match status" value="3"/>
</dbReference>
<keyword evidence="4" id="KW-0520">NAD</keyword>
<evidence type="ECO:0000256" key="2">
    <source>
        <dbReference type="ARBA" id="ARBA00011881"/>
    </source>
</evidence>
<dbReference type="PANTHER" id="PTHR43521:SF1">
    <property type="entry name" value="ALPHA-AMINOADIPIC SEMIALDEHYDE DEHYDROGENASE"/>
    <property type="match status" value="1"/>
</dbReference>
<dbReference type="OMA" id="IMIFLRT"/>
<evidence type="ECO:0000313" key="11">
    <source>
        <dbReference type="WBParaSite" id="ACOC_0000254601-mRNA-1"/>
    </source>
</evidence>
<dbReference type="SUPFAM" id="SSF82171">
    <property type="entry name" value="DPP6 N-terminal domain-like"/>
    <property type="match status" value="1"/>
</dbReference>
<dbReference type="Proteomes" id="UP000267027">
    <property type="component" value="Unassembled WGS sequence"/>
</dbReference>
<dbReference type="PROSITE" id="PS00687">
    <property type="entry name" value="ALDEHYDE_DEHYDR_GLU"/>
    <property type="match status" value="1"/>
</dbReference>
<feature type="domain" description="Aldehyde dehydrogenase" evidence="8">
    <location>
        <begin position="279"/>
        <end position="352"/>
    </location>
</feature>
<accession>A0A158PEX6</accession>
<evidence type="ECO:0000256" key="4">
    <source>
        <dbReference type="ARBA" id="ARBA00023027"/>
    </source>
</evidence>
<dbReference type="Gene3D" id="3.40.309.10">
    <property type="entry name" value="Aldehyde Dehydrogenase, Chain A, domain 2"/>
    <property type="match status" value="3"/>
</dbReference>
<evidence type="ECO:0000256" key="1">
    <source>
        <dbReference type="ARBA" id="ARBA00009986"/>
    </source>
</evidence>
<dbReference type="SUPFAM" id="SSF53720">
    <property type="entry name" value="ALDH-like"/>
    <property type="match status" value="1"/>
</dbReference>
<dbReference type="STRING" id="334426.A0A158PEX6"/>
<dbReference type="InterPro" id="IPR016161">
    <property type="entry name" value="Ald_DH/histidinol_DH"/>
</dbReference>
<dbReference type="InterPro" id="IPR016163">
    <property type="entry name" value="Ald_DH_C"/>
</dbReference>
<evidence type="ECO:0000259" key="8">
    <source>
        <dbReference type="Pfam" id="PF00171"/>
    </source>
</evidence>
<dbReference type="InterPro" id="IPR015590">
    <property type="entry name" value="Aldehyde_DH_dom"/>
</dbReference>
<evidence type="ECO:0000256" key="5">
    <source>
        <dbReference type="ARBA" id="ARBA00024226"/>
    </source>
</evidence>
<dbReference type="GO" id="GO:0004029">
    <property type="term" value="F:aldehyde dehydrogenase (NAD+) activity"/>
    <property type="evidence" value="ECO:0007669"/>
    <property type="project" value="UniProtKB-EC"/>
</dbReference>
<proteinExistence type="inferred from homology"/>
<evidence type="ECO:0000256" key="6">
    <source>
        <dbReference type="PROSITE-ProRule" id="PRU10007"/>
    </source>
</evidence>
<dbReference type="OrthoDB" id="310895at2759"/>
<protein>
    <recommendedName>
        <fullName evidence="5">aldehyde dehydrogenase (NAD(+))</fullName>
        <ecNumber evidence="5">1.2.1.3</ecNumber>
    </recommendedName>
</protein>
<feature type="domain" description="Aldehyde dehydrogenase" evidence="8">
    <location>
        <begin position="153"/>
        <end position="253"/>
    </location>
</feature>
<dbReference type="WBParaSite" id="ACOC_0000254601-mRNA-1">
    <property type="protein sequence ID" value="ACOC_0000254601-mRNA-1"/>
    <property type="gene ID" value="ACOC_0000254601"/>
</dbReference>
<dbReference type="PANTHER" id="PTHR43521">
    <property type="entry name" value="ALPHA-AMINOADIPIC SEMIALDEHYDE DEHYDROGENASE"/>
    <property type="match status" value="1"/>
</dbReference>
<feature type="active site" evidence="6">
    <location>
        <position position="223"/>
    </location>
</feature>